<dbReference type="EMBL" id="JAAIKC010000004">
    <property type="protein sequence ID" value="NEW07085.1"/>
    <property type="molecule type" value="Genomic_DNA"/>
</dbReference>
<feature type="transmembrane region" description="Helical" evidence="1">
    <location>
        <begin position="232"/>
        <end position="251"/>
    </location>
</feature>
<accession>A0A6G3ZY95</accession>
<dbReference type="RefSeq" id="WP_163947362.1">
    <property type="nucleotide sequence ID" value="NZ_JAAIKC010000004.1"/>
</dbReference>
<keyword evidence="1" id="KW-0812">Transmembrane</keyword>
<feature type="transmembrane region" description="Helical" evidence="1">
    <location>
        <begin position="338"/>
        <end position="355"/>
    </location>
</feature>
<proteinExistence type="predicted"/>
<reference evidence="2" key="1">
    <citation type="submission" date="2020-02" db="EMBL/GenBank/DDBJ databases">
        <authorList>
            <person name="Shen X.-R."/>
            <person name="Zhang Y.-X."/>
        </authorList>
    </citation>
    <scope>NUCLEOTIDE SEQUENCE</scope>
    <source>
        <strain evidence="2">SYP-B3998</strain>
    </source>
</reference>
<keyword evidence="1" id="KW-1133">Transmembrane helix</keyword>
<keyword evidence="1" id="KW-0472">Membrane</keyword>
<feature type="transmembrane region" description="Helical" evidence="1">
    <location>
        <begin position="197"/>
        <end position="220"/>
    </location>
</feature>
<feature type="transmembrane region" description="Helical" evidence="1">
    <location>
        <begin position="122"/>
        <end position="141"/>
    </location>
</feature>
<feature type="transmembrane region" description="Helical" evidence="1">
    <location>
        <begin position="153"/>
        <end position="170"/>
    </location>
</feature>
<feature type="transmembrane region" description="Helical" evidence="1">
    <location>
        <begin position="362"/>
        <end position="384"/>
    </location>
</feature>
<name>A0A6G3ZY95_9BACL</name>
<sequence>MKKTTSPSPTKKIVLICFIVFSLLLVILALVHKPHRYGDGWEYYGMTISFSNHLTPELKAQDIIDRKNLAIKYNIEPDVVEQIKYSGYFKDLNGSYYSYHFWFYSLLCTPSYVVLKLLNMNVFKAFQLTNILMFIMMLGWILYRNSFSGKQKLWLIVVSIINPICLYLVWSHTEAFSYVFLFIGLIELYKGKQRSSIIFIAIASLQNPAIALIPIGIIASHFLKEKKLDLKLFNLCLLSSIVLIPYIFYYIHYKKFSLITSVGAASLHDISINKILSLFFDLNFGMIIFIPLLVCAMIWSILKRDKKALIWGLCLFLIAAVCSTQNNWNPGMMYINRYTVWMIPIVVMTTLHFFTEQNKKRFIVYLSLFIITTGTVMINCVLKYDESAYLRFSPLAKYVISAAPFIYNPPAEIFVERALGAEVNLKTKDIPYVVLANEAETRKAYINKGLGLEGYLNGKFNLTFSNSIYILKEMNINQDIFTENQFGGFINGWYDLEQSQDTKAKWRWSSNKSEIVFNSNNNNVKDFQMNIEAFLKERDCIIFINENKVYDGQIGTQTQQINFTGLVKEGLNKLRITSSVSSTVPKDIKELKSNDSRPLSFMISSVSVK</sequence>
<evidence type="ECO:0000256" key="1">
    <source>
        <dbReference type="SAM" id="Phobius"/>
    </source>
</evidence>
<feature type="transmembrane region" description="Helical" evidence="1">
    <location>
        <begin position="12"/>
        <end position="31"/>
    </location>
</feature>
<feature type="transmembrane region" description="Helical" evidence="1">
    <location>
        <begin position="282"/>
        <end position="302"/>
    </location>
</feature>
<dbReference type="AlphaFoldDB" id="A0A6G3ZY95"/>
<organism evidence="2">
    <name type="scientific">Paenibacillus sp. SYP-B3998</name>
    <dbReference type="NCBI Taxonomy" id="2678564"/>
    <lineage>
        <taxon>Bacteria</taxon>
        <taxon>Bacillati</taxon>
        <taxon>Bacillota</taxon>
        <taxon>Bacilli</taxon>
        <taxon>Bacillales</taxon>
        <taxon>Paenibacillaceae</taxon>
        <taxon>Paenibacillus</taxon>
    </lineage>
</organism>
<comment type="caution">
    <text evidence="2">The sequence shown here is derived from an EMBL/GenBank/DDBJ whole genome shotgun (WGS) entry which is preliminary data.</text>
</comment>
<evidence type="ECO:0000313" key="2">
    <source>
        <dbReference type="EMBL" id="NEW07085.1"/>
    </source>
</evidence>
<gene>
    <name evidence="2" type="ORF">GK047_13820</name>
</gene>
<protein>
    <submittedName>
        <fullName evidence="2">Uncharacterized protein</fullName>
    </submittedName>
</protein>
<feature type="transmembrane region" description="Helical" evidence="1">
    <location>
        <begin position="309"/>
        <end position="326"/>
    </location>
</feature>